<gene>
    <name evidence="5" type="primary">LOC106591338</name>
</gene>
<reference evidence="5" key="1">
    <citation type="submission" date="2025-08" db="UniProtKB">
        <authorList>
            <consortium name="RefSeq"/>
        </authorList>
    </citation>
    <scope>IDENTIFICATION</scope>
</reference>
<keyword evidence="4" id="KW-1185">Reference proteome</keyword>
<feature type="compositionally biased region" description="Basic and acidic residues" evidence="2">
    <location>
        <begin position="166"/>
        <end position="200"/>
    </location>
</feature>
<evidence type="ECO:0000313" key="4">
    <source>
        <dbReference type="Proteomes" id="UP001652741"/>
    </source>
</evidence>
<evidence type="ECO:0000256" key="2">
    <source>
        <dbReference type="SAM" id="MobiDB-lite"/>
    </source>
</evidence>
<feature type="region of interest" description="Disordered" evidence="2">
    <location>
        <begin position="84"/>
        <end position="103"/>
    </location>
</feature>
<dbReference type="InterPro" id="IPR030383">
    <property type="entry name" value="G_VLIG_dom"/>
</dbReference>
<name>A0ABM3EML9_SALSA</name>
<dbReference type="PROSITE" id="PS00018">
    <property type="entry name" value="EF_HAND_1"/>
    <property type="match status" value="1"/>
</dbReference>
<dbReference type="InterPro" id="IPR018247">
    <property type="entry name" value="EF_Hand_1_Ca_BS"/>
</dbReference>
<feature type="region of interest" description="Disordered" evidence="2">
    <location>
        <begin position="1"/>
        <end position="34"/>
    </location>
</feature>
<dbReference type="PANTHER" id="PTHR14819:SF9">
    <property type="entry name" value="UP-REGULATOR OF CELL PROLIFERATION-LIKE"/>
    <property type="match status" value="1"/>
</dbReference>
<dbReference type="InterPro" id="IPR057365">
    <property type="entry name" value="URGCP"/>
</dbReference>
<feature type="compositionally biased region" description="Basic and acidic residues" evidence="2">
    <location>
        <begin position="116"/>
        <end position="127"/>
    </location>
</feature>
<feature type="region of interest" description="Disordered" evidence="2">
    <location>
        <begin position="116"/>
        <end position="201"/>
    </location>
</feature>
<comment type="similarity">
    <text evidence="1">Belongs to the TRAFAC class dynamin-like GTPase superfamily. Very large inducible GTPase (VLIG) family.</text>
</comment>
<evidence type="ECO:0000259" key="3">
    <source>
        <dbReference type="PROSITE" id="PS51717"/>
    </source>
</evidence>
<accession>A0ABM3EML9</accession>
<evidence type="ECO:0000256" key="1">
    <source>
        <dbReference type="ARBA" id="ARBA00006828"/>
    </source>
</evidence>
<feature type="domain" description="VLIG-type G" evidence="3">
    <location>
        <begin position="797"/>
        <end position="856"/>
    </location>
</feature>
<dbReference type="PROSITE" id="PS51717">
    <property type="entry name" value="G_VLIG"/>
    <property type="match status" value="1"/>
</dbReference>
<proteinExistence type="inferred from homology"/>
<dbReference type="Pfam" id="PF25496">
    <property type="entry name" value="URGCP"/>
    <property type="match status" value="1"/>
</dbReference>
<dbReference type="SUPFAM" id="SSF52540">
    <property type="entry name" value="P-loop containing nucleoside triphosphate hydrolases"/>
    <property type="match status" value="1"/>
</dbReference>
<feature type="region of interest" description="Disordered" evidence="2">
    <location>
        <begin position="51"/>
        <end position="78"/>
    </location>
</feature>
<dbReference type="InterPro" id="IPR052986">
    <property type="entry name" value="VLIG_GTPase"/>
</dbReference>
<protein>
    <submittedName>
        <fullName evidence="5">Up-regulator of cell proliferation isoform X1</fullName>
    </submittedName>
</protein>
<evidence type="ECO:0000313" key="5">
    <source>
        <dbReference type="RefSeq" id="XP_045572313.1"/>
    </source>
</evidence>
<dbReference type="GeneID" id="106591338"/>
<dbReference type="Gene3D" id="3.40.50.300">
    <property type="entry name" value="P-loop containing nucleotide triphosphate hydrolases"/>
    <property type="match status" value="1"/>
</dbReference>
<dbReference type="InterPro" id="IPR027417">
    <property type="entry name" value="P-loop_NTPase"/>
</dbReference>
<sequence>MEKPDDEGSPGATGGEGDGRDTTPVHSTGTPDGIAALGAMLQGFMLVQQQQQQSMQTMQQQMQQQISQLQEEVQKGKTKQLCVVTPLPAANPDTLTRPAPQSLDPAEEVLAEHLDKKEEEAERKSEEVQQPLSKANDETKPETDGSSGGNRETTRGPAEVSGQHVVKKDEAEKKCEAEEPVPKAIDEPKPEESSSRENIKTTKGSCLRELLSKAGLEDHYENKLTLSTALEINANTTSDEPLNTMQSLPGAFLKKLMMANVNARSVKCLTTDQEVSYCGIDNLDTDTDSSNVINPLDLITALFLCSDGFLQQEMVQKMSTCQFAVPLLLPNCDTKQSTLMLWALRDIVRKFRPSFQTATNAFVEERIVVSDIPMVSFVRLGESSLSKSQILNKLLSNPQQYHDTFVHYDMECGDVPRRISDGLVEISWYLPCGNRNIDMFTKPVAVANLRGDIGSFETQFSFLCQTSAAVYIFIDDFEADLKVLERKITKAELFLVVNSQRKTFKVDTLKKIITNYSINPANVIVKKKQNDAEFVKTLQSSVGDNIKKIRNRLTIENMVDVAHQFGILVDEDSDECQSARKMADEITRNFKDTMKFKDQQLPLQGTIWKELSQLEKERCRLRNAQNNVIEHYKSFLKKREEGLREKQNTFDKSDAMTSFISGLSVSGAERSYFLKWMRINLDNLSRQNLSSLRDRYKDLCQHSQEKKDDIKDLDKQMSDCSLGLEHFLRELGQLYEAACSLPENSPQRKQMEHLPGLCAQMLLDGFPIEIVDGDASNIPLKWISAVLSQLHTLVQSNSKIRVVTVLGDQSTGKSTLLNTMFGVQFAVSSGRCTRGAFMLLIKVNKDLKEERNVTSS</sequence>
<dbReference type="Proteomes" id="UP001652741">
    <property type="component" value="Chromosome ssa04"/>
</dbReference>
<dbReference type="PANTHER" id="PTHR14819">
    <property type="entry name" value="GTP-BINDING"/>
    <property type="match status" value="1"/>
</dbReference>
<dbReference type="RefSeq" id="XP_045572313.1">
    <property type="nucleotide sequence ID" value="XM_045716357.1"/>
</dbReference>
<dbReference type="Pfam" id="PF25683">
    <property type="entry name" value="URGCP_GTPase"/>
    <property type="match status" value="1"/>
</dbReference>
<feature type="compositionally biased region" description="Low complexity" evidence="2">
    <location>
        <begin position="51"/>
        <end position="71"/>
    </location>
</feature>
<organism evidence="4 5">
    <name type="scientific">Salmo salar</name>
    <name type="common">Atlantic salmon</name>
    <dbReference type="NCBI Taxonomy" id="8030"/>
    <lineage>
        <taxon>Eukaryota</taxon>
        <taxon>Metazoa</taxon>
        <taxon>Chordata</taxon>
        <taxon>Craniata</taxon>
        <taxon>Vertebrata</taxon>
        <taxon>Euteleostomi</taxon>
        <taxon>Actinopterygii</taxon>
        <taxon>Neopterygii</taxon>
        <taxon>Teleostei</taxon>
        <taxon>Protacanthopterygii</taxon>
        <taxon>Salmoniformes</taxon>
        <taxon>Salmonidae</taxon>
        <taxon>Salmoninae</taxon>
        <taxon>Salmo</taxon>
    </lineage>
</organism>